<dbReference type="AlphaFoldDB" id="A0A1I6HMB7"/>
<dbReference type="Proteomes" id="UP000243250">
    <property type="component" value="Unassembled WGS sequence"/>
</dbReference>
<proteinExistence type="predicted"/>
<accession>A0A1I6HMB7</accession>
<sequence length="61" mass="6603">MNAIRFLPTLGFFLVYGVLFVWGDAFGVSPQNTLLVAFFLGFCGALAAVAGWEFARGVREA</sequence>
<feature type="transmembrane region" description="Helical" evidence="1">
    <location>
        <begin position="34"/>
        <end position="55"/>
    </location>
</feature>
<protein>
    <submittedName>
        <fullName evidence="2">Uncharacterized protein</fullName>
    </submittedName>
</protein>
<name>A0A1I6HMB7_9EURY</name>
<feature type="transmembrane region" description="Helical" evidence="1">
    <location>
        <begin position="7"/>
        <end position="28"/>
    </location>
</feature>
<dbReference type="EMBL" id="FOYS01000003">
    <property type="protein sequence ID" value="SFR55554.1"/>
    <property type="molecule type" value="Genomic_DNA"/>
</dbReference>
<keyword evidence="1" id="KW-0472">Membrane</keyword>
<gene>
    <name evidence="2" type="ORF">SAMN04488124_2392</name>
</gene>
<evidence type="ECO:0000313" key="2">
    <source>
        <dbReference type="EMBL" id="SFR55554.1"/>
    </source>
</evidence>
<dbReference type="RefSeq" id="WP_089881000.1">
    <property type="nucleotide sequence ID" value="NZ_FOYS01000003.1"/>
</dbReference>
<reference evidence="3" key="1">
    <citation type="submission" date="2016-10" db="EMBL/GenBank/DDBJ databases">
        <authorList>
            <person name="Varghese N."/>
            <person name="Submissions S."/>
        </authorList>
    </citation>
    <scope>NUCLEOTIDE SEQUENCE [LARGE SCALE GENOMIC DNA]</scope>
    <source>
        <strain evidence="3">CGMCC 1.8711</strain>
    </source>
</reference>
<keyword evidence="1" id="KW-1133">Transmembrane helix</keyword>
<keyword evidence="1" id="KW-0812">Transmembrane</keyword>
<evidence type="ECO:0000256" key="1">
    <source>
        <dbReference type="SAM" id="Phobius"/>
    </source>
</evidence>
<evidence type="ECO:0000313" key="3">
    <source>
        <dbReference type="Proteomes" id="UP000243250"/>
    </source>
</evidence>
<organism evidence="2 3">
    <name type="scientific">Halogeometricum limi</name>
    <dbReference type="NCBI Taxonomy" id="555875"/>
    <lineage>
        <taxon>Archaea</taxon>
        <taxon>Methanobacteriati</taxon>
        <taxon>Methanobacteriota</taxon>
        <taxon>Stenosarchaea group</taxon>
        <taxon>Halobacteria</taxon>
        <taxon>Halobacteriales</taxon>
        <taxon>Haloferacaceae</taxon>
        <taxon>Halogeometricum</taxon>
    </lineage>
</organism>
<dbReference type="STRING" id="555875.SAMN04488124_2392"/>
<keyword evidence="3" id="KW-1185">Reference proteome</keyword>